<feature type="chain" id="PRO_5035200002" description="PDZ domain-containing protein" evidence="2">
    <location>
        <begin position="18"/>
        <end position="143"/>
    </location>
</feature>
<name>A0A8J2WX46_9STRA</name>
<evidence type="ECO:0008006" key="5">
    <source>
        <dbReference type="Google" id="ProtNLM"/>
    </source>
</evidence>
<sequence>MGPRALVLALLPTAVAANKGNEVIKFVVIGAAVLIFFGLIIYRQYKYATWSAKRSTTVTAPAGKAGLLFDATTAPPTVTGLAALSPLRGEVQVGWKLAKVDDVDVSEMTGAAATRLLEERAAHARRLEFDRTLAPLPNYNHGG</sequence>
<keyword evidence="1" id="KW-1133">Transmembrane helix</keyword>
<reference evidence="3" key="1">
    <citation type="submission" date="2021-11" db="EMBL/GenBank/DDBJ databases">
        <authorList>
            <consortium name="Genoscope - CEA"/>
            <person name="William W."/>
        </authorList>
    </citation>
    <scope>NUCLEOTIDE SEQUENCE</scope>
</reference>
<evidence type="ECO:0000313" key="4">
    <source>
        <dbReference type="Proteomes" id="UP000789595"/>
    </source>
</evidence>
<feature type="transmembrane region" description="Helical" evidence="1">
    <location>
        <begin position="26"/>
        <end position="45"/>
    </location>
</feature>
<comment type="caution">
    <text evidence="3">The sequence shown here is derived from an EMBL/GenBank/DDBJ whole genome shotgun (WGS) entry which is preliminary data.</text>
</comment>
<keyword evidence="1" id="KW-0812">Transmembrane</keyword>
<dbReference type="AlphaFoldDB" id="A0A8J2WX46"/>
<dbReference type="EMBL" id="CAKKNE010000003">
    <property type="protein sequence ID" value="CAH0371977.1"/>
    <property type="molecule type" value="Genomic_DNA"/>
</dbReference>
<feature type="signal peptide" evidence="2">
    <location>
        <begin position="1"/>
        <end position="17"/>
    </location>
</feature>
<proteinExistence type="predicted"/>
<organism evidence="3 4">
    <name type="scientific">Pelagomonas calceolata</name>
    <dbReference type="NCBI Taxonomy" id="35677"/>
    <lineage>
        <taxon>Eukaryota</taxon>
        <taxon>Sar</taxon>
        <taxon>Stramenopiles</taxon>
        <taxon>Ochrophyta</taxon>
        <taxon>Pelagophyceae</taxon>
        <taxon>Pelagomonadales</taxon>
        <taxon>Pelagomonadaceae</taxon>
        <taxon>Pelagomonas</taxon>
    </lineage>
</organism>
<gene>
    <name evidence="3" type="ORF">PECAL_3P19490</name>
</gene>
<keyword evidence="4" id="KW-1185">Reference proteome</keyword>
<evidence type="ECO:0000256" key="1">
    <source>
        <dbReference type="SAM" id="Phobius"/>
    </source>
</evidence>
<keyword evidence="2" id="KW-0732">Signal</keyword>
<keyword evidence="1" id="KW-0472">Membrane</keyword>
<accession>A0A8J2WX46</accession>
<protein>
    <recommendedName>
        <fullName evidence="5">PDZ domain-containing protein</fullName>
    </recommendedName>
</protein>
<evidence type="ECO:0000313" key="3">
    <source>
        <dbReference type="EMBL" id="CAH0371977.1"/>
    </source>
</evidence>
<dbReference type="Proteomes" id="UP000789595">
    <property type="component" value="Unassembled WGS sequence"/>
</dbReference>
<evidence type="ECO:0000256" key="2">
    <source>
        <dbReference type="SAM" id="SignalP"/>
    </source>
</evidence>